<gene>
    <name evidence="1" type="ORF">HNP36_003359</name>
</gene>
<name>A0A841N6U5_9FLAO</name>
<evidence type="ECO:0000313" key="2">
    <source>
        <dbReference type="Proteomes" id="UP000589738"/>
    </source>
</evidence>
<sequence length="307" mass="35844">MKNFFLSSIVTIIFLFSCGSKRNISSENYEATVSSEINYLPYYLEIYKADSLLTMKKDLEAFQKLDSLFKIYAPLNQLGYSEMLNYIILSQKLGKNIDSKKYIESLIRDWGITVKELKKEKTLTNLLKDSFSDAELLSLEKQHKDNIDWEYRKILKEMVIADQNSRGDQNEPQVDEDNMKKMIHLIKTKGYPDIPTAGKIADEGIMLPVMYHHFARADEYKEFKALLLENIKKGKAGPAEMRQLMMGKYNLVYEQKYFSQTTRDIKHARGITTNYPKDTFSIRRNKIGLPSLEYEEWKDNLMKQGNN</sequence>
<protein>
    <submittedName>
        <fullName evidence="1">Uncharacterized protein</fullName>
    </submittedName>
</protein>
<dbReference type="PROSITE" id="PS51257">
    <property type="entry name" value="PROKAR_LIPOPROTEIN"/>
    <property type="match status" value="1"/>
</dbReference>
<dbReference type="RefSeq" id="WP_184167003.1">
    <property type="nucleotide sequence ID" value="NZ_JACHLC010000005.1"/>
</dbReference>
<keyword evidence="2" id="KW-1185">Reference proteome</keyword>
<comment type="caution">
    <text evidence="1">The sequence shown here is derived from an EMBL/GenBank/DDBJ whole genome shotgun (WGS) entry which is preliminary data.</text>
</comment>
<dbReference type="AlphaFoldDB" id="A0A841N6U5"/>
<accession>A0A841N6U5</accession>
<proteinExistence type="predicted"/>
<reference evidence="1 2" key="1">
    <citation type="submission" date="2020-08" db="EMBL/GenBank/DDBJ databases">
        <title>Functional genomics of gut bacteria from endangered species of beetles.</title>
        <authorList>
            <person name="Carlos-Shanley C."/>
        </authorList>
    </citation>
    <scope>NUCLEOTIDE SEQUENCE [LARGE SCALE GENOMIC DNA]</scope>
    <source>
        <strain evidence="1 2">S00136</strain>
    </source>
</reference>
<dbReference type="EMBL" id="JACHLC010000005">
    <property type="protein sequence ID" value="MBB6372267.1"/>
    <property type="molecule type" value="Genomic_DNA"/>
</dbReference>
<dbReference type="Proteomes" id="UP000589738">
    <property type="component" value="Unassembled WGS sequence"/>
</dbReference>
<evidence type="ECO:0000313" key="1">
    <source>
        <dbReference type="EMBL" id="MBB6372267.1"/>
    </source>
</evidence>
<organism evidence="1 2">
    <name type="scientific">Chryseobacterium shigense</name>
    <dbReference type="NCBI Taxonomy" id="297244"/>
    <lineage>
        <taxon>Bacteria</taxon>
        <taxon>Pseudomonadati</taxon>
        <taxon>Bacteroidota</taxon>
        <taxon>Flavobacteriia</taxon>
        <taxon>Flavobacteriales</taxon>
        <taxon>Weeksellaceae</taxon>
        <taxon>Chryseobacterium group</taxon>
        <taxon>Chryseobacterium</taxon>
    </lineage>
</organism>